<evidence type="ECO:0000256" key="5">
    <source>
        <dbReference type="SAM" id="MobiDB-lite"/>
    </source>
</evidence>
<name>A0A918BY88_9DEIO</name>
<dbReference type="Gene3D" id="3.40.50.150">
    <property type="entry name" value="Vaccinia Virus protein VP39"/>
    <property type="match status" value="2"/>
</dbReference>
<dbReference type="EMBL" id="BMQL01000002">
    <property type="protein sequence ID" value="GGQ96413.1"/>
    <property type="molecule type" value="Genomic_DNA"/>
</dbReference>
<keyword evidence="8" id="KW-1185">Reference proteome</keyword>
<reference evidence="7" key="1">
    <citation type="journal article" date="2014" name="Int. J. Syst. Evol. Microbiol.">
        <title>Complete genome sequence of Corynebacterium casei LMG S-19264T (=DSM 44701T), isolated from a smear-ripened cheese.</title>
        <authorList>
            <consortium name="US DOE Joint Genome Institute (JGI-PGF)"/>
            <person name="Walter F."/>
            <person name="Albersmeier A."/>
            <person name="Kalinowski J."/>
            <person name="Ruckert C."/>
        </authorList>
    </citation>
    <scope>NUCLEOTIDE SEQUENCE</scope>
    <source>
        <strain evidence="7">JCM 31311</strain>
    </source>
</reference>
<feature type="domain" description="Methyltransferase small" evidence="6">
    <location>
        <begin position="254"/>
        <end position="419"/>
    </location>
</feature>
<proteinExistence type="predicted"/>
<dbReference type="Proteomes" id="UP000603865">
    <property type="component" value="Unassembled WGS sequence"/>
</dbReference>
<dbReference type="GO" id="GO:0008170">
    <property type="term" value="F:N-methyltransferase activity"/>
    <property type="evidence" value="ECO:0007669"/>
    <property type="project" value="UniProtKB-ARBA"/>
</dbReference>
<evidence type="ECO:0000259" key="6">
    <source>
        <dbReference type="Pfam" id="PF05175"/>
    </source>
</evidence>
<evidence type="ECO:0000313" key="8">
    <source>
        <dbReference type="Proteomes" id="UP000603865"/>
    </source>
</evidence>
<evidence type="ECO:0000256" key="1">
    <source>
        <dbReference type="ARBA" id="ARBA00022490"/>
    </source>
</evidence>
<dbReference type="CDD" id="cd02440">
    <property type="entry name" value="AdoMet_MTases"/>
    <property type="match status" value="1"/>
</dbReference>
<gene>
    <name evidence="7" type="ORF">GCM10008957_05830</name>
</gene>
<dbReference type="InterPro" id="IPR002052">
    <property type="entry name" value="DNA_methylase_N6_adenine_CS"/>
</dbReference>
<dbReference type="PANTHER" id="PTHR47816:SF4">
    <property type="entry name" value="RIBOSOMAL RNA SMALL SUBUNIT METHYLTRANSFERASE C"/>
    <property type="match status" value="1"/>
</dbReference>
<dbReference type="PANTHER" id="PTHR47816">
    <property type="entry name" value="RIBOSOMAL RNA SMALL SUBUNIT METHYLTRANSFERASE C"/>
    <property type="match status" value="1"/>
</dbReference>
<comment type="caution">
    <text evidence="7">The sequence shown here is derived from an EMBL/GenBank/DDBJ whole genome shotgun (WGS) entry which is preliminary data.</text>
</comment>
<dbReference type="PROSITE" id="PS00092">
    <property type="entry name" value="N6_MTASE"/>
    <property type="match status" value="1"/>
</dbReference>
<evidence type="ECO:0000256" key="4">
    <source>
        <dbReference type="ARBA" id="ARBA00022679"/>
    </source>
</evidence>
<keyword evidence="1" id="KW-0963">Cytoplasm</keyword>
<dbReference type="GO" id="GO:0032259">
    <property type="term" value="P:methylation"/>
    <property type="evidence" value="ECO:0007669"/>
    <property type="project" value="UniProtKB-KW"/>
</dbReference>
<dbReference type="SUPFAM" id="SSF53335">
    <property type="entry name" value="S-adenosyl-L-methionine-dependent methyltransferases"/>
    <property type="match status" value="1"/>
</dbReference>
<protein>
    <recommendedName>
        <fullName evidence="6">Methyltransferase small domain-containing protein</fullName>
    </recommendedName>
</protein>
<keyword evidence="3" id="KW-0489">Methyltransferase</keyword>
<dbReference type="InterPro" id="IPR029063">
    <property type="entry name" value="SAM-dependent_MTases_sf"/>
</dbReference>
<keyword evidence="2" id="KW-0698">rRNA processing</keyword>
<evidence type="ECO:0000313" key="7">
    <source>
        <dbReference type="EMBL" id="GGQ96413.1"/>
    </source>
</evidence>
<evidence type="ECO:0000256" key="2">
    <source>
        <dbReference type="ARBA" id="ARBA00022552"/>
    </source>
</evidence>
<keyword evidence="4" id="KW-0808">Transferase</keyword>
<sequence length="424" mass="44517">MLLMPNTPAPKKNRPKRSGPEQPNDQAPQPRTLKLGTRRAAPPSPAPAIAQAAQDYFHTYPATLPPRLETLRRGVATKAGVRGAPGIDAAQALLASTLQKDRVRGTVLDLSAMGGLIGALPGVTLRAVEASAPALAALKASGFEGVAAVPGDPLNTHWADRAPTVTLVLAGDRGNAYTEAQVVWAHASTPPGGTLYIAGDKDKGYDRYVRRASALFGTGDTIARDGGMRVGKMVRRPGVTPPLPEPERYETHDLQVVCWPGVFSAGRLDKATNLLLNTLDGLDLTGQRVLDLGCGAGVIGAWAARRGAHVTLLDADLSSVRSAEATLHASGLSGRVLHSDVDAALDDSGYDLVLSNPPFHVGRGVVLDVAAEFIAAAGRRLRSGGRLVLVANDFLPYEARLSGWQDVTALARDQGFKVLSAHKP</sequence>
<evidence type="ECO:0000256" key="3">
    <source>
        <dbReference type="ARBA" id="ARBA00022603"/>
    </source>
</evidence>
<dbReference type="InterPro" id="IPR007848">
    <property type="entry name" value="Small_mtfrase_dom"/>
</dbReference>
<organism evidence="7 8">
    <name type="scientific">Deinococcus ruber</name>
    <dbReference type="NCBI Taxonomy" id="1848197"/>
    <lineage>
        <taxon>Bacteria</taxon>
        <taxon>Thermotogati</taxon>
        <taxon>Deinococcota</taxon>
        <taxon>Deinococci</taxon>
        <taxon>Deinococcales</taxon>
        <taxon>Deinococcaceae</taxon>
        <taxon>Deinococcus</taxon>
    </lineage>
</organism>
<reference evidence="7" key="2">
    <citation type="submission" date="2020-09" db="EMBL/GenBank/DDBJ databases">
        <authorList>
            <person name="Sun Q."/>
            <person name="Ohkuma M."/>
        </authorList>
    </citation>
    <scope>NUCLEOTIDE SEQUENCE</scope>
    <source>
        <strain evidence="7">JCM 31311</strain>
    </source>
</reference>
<dbReference type="AlphaFoldDB" id="A0A918BY88"/>
<dbReference type="InterPro" id="IPR046977">
    <property type="entry name" value="RsmC/RlmG"/>
</dbReference>
<dbReference type="GO" id="GO:0006364">
    <property type="term" value="P:rRNA processing"/>
    <property type="evidence" value="ECO:0007669"/>
    <property type="project" value="UniProtKB-KW"/>
</dbReference>
<accession>A0A918BY88</accession>
<feature type="region of interest" description="Disordered" evidence="5">
    <location>
        <begin position="1"/>
        <end position="47"/>
    </location>
</feature>
<dbReference type="GO" id="GO:0003676">
    <property type="term" value="F:nucleic acid binding"/>
    <property type="evidence" value="ECO:0007669"/>
    <property type="project" value="InterPro"/>
</dbReference>
<dbReference type="GO" id="GO:0008757">
    <property type="term" value="F:S-adenosylmethionine-dependent methyltransferase activity"/>
    <property type="evidence" value="ECO:0007669"/>
    <property type="project" value="InterPro"/>
</dbReference>
<dbReference type="Pfam" id="PF05175">
    <property type="entry name" value="MTS"/>
    <property type="match status" value="1"/>
</dbReference>